<reference evidence="1" key="1">
    <citation type="submission" date="2021-03" db="EMBL/GenBank/DDBJ databases">
        <title>Streptomyces poriferae sp. nov., a novel marine sponge-derived Actinobacteria species with anti-MRSA activity.</title>
        <authorList>
            <person name="Sandoval-Powers M."/>
            <person name="Kralova S."/>
            <person name="Nguyen G.-S."/>
            <person name="Fawwal D."/>
            <person name="Degnes K."/>
            <person name="Klinkenberg G."/>
            <person name="Sletta H."/>
            <person name="Wentzel A."/>
            <person name="Liles M.R."/>
        </authorList>
    </citation>
    <scope>NUCLEOTIDE SEQUENCE</scope>
    <source>
        <strain evidence="1">DSM 41794</strain>
    </source>
</reference>
<dbReference type="Proteomes" id="UP000664167">
    <property type="component" value="Unassembled WGS sequence"/>
</dbReference>
<name>A0A939FGE3_9ACTN</name>
<gene>
    <name evidence="1" type="ORF">J0695_38885</name>
</gene>
<dbReference type="RefSeq" id="WP_206969572.1">
    <property type="nucleotide sequence ID" value="NZ_BAAAJJ010000018.1"/>
</dbReference>
<dbReference type="EMBL" id="JAFLRJ010000756">
    <property type="protein sequence ID" value="MBO0517676.1"/>
    <property type="molecule type" value="Genomic_DNA"/>
</dbReference>
<dbReference type="AlphaFoldDB" id="A0A939FGE3"/>
<keyword evidence="2" id="KW-1185">Reference proteome</keyword>
<sequence length="92" mass="9992">MKAMQPDEYVGAAATMIRESAAKKGLEEGLEKGLEKGVPQGEARALLLVLDRRGVDLSAEERERISSCGDQAQLESWIERSLVVTTSAELFA</sequence>
<proteinExistence type="predicted"/>
<organism evidence="1 2">
    <name type="scientific">Streptomyces beijiangensis</name>
    <dbReference type="NCBI Taxonomy" id="163361"/>
    <lineage>
        <taxon>Bacteria</taxon>
        <taxon>Bacillati</taxon>
        <taxon>Actinomycetota</taxon>
        <taxon>Actinomycetes</taxon>
        <taxon>Kitasatosporales</taxon>
        <taxon>Streptomycetaceae</taxon>
        <taxon>Streptomyces</taxon>
    </lineage>
</organism>
<evidence type="ECO:0000313" key="2">
    <source>
        <dbReference type="Proteomes" id="UP000664167"/>
    </source>
</evidence>
<evidence type="ECO:0000313" key="1">
    <source>
        <dbReference type="EMBL" id="MBO0517676.1"/>
    </source>
</evidence>
<accession>A0A939FGE3</accession>
<protein>
    <submittedName>
        <fullName evidence="1">Uncharacterized protein</fullName>
    </submittedName>
</protein>
<comment type="caution">
    <text evidence="1">The sequence shown here is derived from an EMBL/GenBank/DDBJ whole genome shotgun (WGS) entry which is preliminary data.</text>
</comment>